<gene>
    <name evidence="1" type="ORF">ACFPXP_00685</name>
</gene>
<evidence type="ECO:0000313" key="2">
    <source>
        <dbReference type="Proteomes" id="UP001596250"/>
    </source>
</evidence>
<dbReference type="RefSeq" id="WP_379891467.1">
    <property type="nucleotide sequence ID" value="NZ_CBCSCT010000008.1"/>
</dbReference>
<dbReference type="EMBL" id="JBHSQV010000002">
    <property type="protein sequence ID" value="MFC5985024.1"/>
    <property type="molecule type" value="Genomic_DNA"/>
</dbReference>
<name>A0ABW1IHW7_9BACL</name>
<organism evidence="1 2">
    <name type="scientific">Marinicrinis lubricantis</name>
    <dbReference type="NCBI Taxonomy" id="2086470"/>
    <lineage>
        <taxon>Bacteria</taxon>
        <taxon>Bacillati</taxon>
        <taxon>Bacillota</taxon>
        <taxon>Bacilli</taxon>
        <taxon>Bacillales</taxon>
        <taxon>Paenibacillaceae</taxon>
    </lineage>
</organism>
<protein>
    <submittedName>
        <fullName evidence="1">Uncharacterized protein</fullName>
    </submittedName>
</protein>
<keyword evidence="2" id="KW-1185">Reference proteome</keyword>
<proteinExistence type="predicted"/>
<accession>A0ABW1IHW7</accession>
<reference evidence="2" key="1">
    <citation type="journal article" date="2019" name="Int. J. Syst. Evol. Microbiol.">
        <title>The Global Catalogue of Microorganisms (GCM) 10K type strain sequencing project: providing services to taxonomists for standard genome sequencing and annotation.</title>
        <authorList>
            <consortium name="The Broad Institute Genomics Platform"/>
            <consortium name="The Broad Institute Genome Sequencing Center for Infectious Disease"/>
            <person name="Wu L."/>
            <person name="Ma J."/>
        </authorList>
    </citation>
    <scope>NUCLEOTIDE SEQUENCE [LARGE SCALE GENOMIC DNA]</scope>
    <source>
        <strain evidence="2">CCM 8749</strain>
    </source>
</reference>
<comment type="caution">
    <text evidence="1">The sequence shown here is derived from an EMBL/GenBank/DDBJ whole genome shotgun (WGS) entry which is preliminary data.</text>
</comment>
<sequence length="136" mass="15718">MRVLLQPQFNHNRLEYDFSGDSVQALLKLYDYVEKEVQLIEDGAPAYRNETDEETGEVIQIPVMHTVKELEIVETQMDIFDFADMPNGILDGVETTLKYNPIISAKRENGVLHLELLNFIGEDATEQEKFPDWQEV</sequence>
<dbReference type="Proteomes" id="UP001596250">
    <property type="component" value="Unassembled WGS sequence"/>
</dbReference>
<evidence type="ECO:0000313" key="1">
    <source>
        <dbReference type="EMBL" id="MFC5985024.1"/>
    </source>
</evidence>